<accession>A0A1J4SBV8</accession>
<reference evidence="1 2" key="1">
    <citation type="journal article" date="2016" name="Environ. Microbiol.">
        <title>Genomic resolution of a cold subsurface aquifer community provides metabolic insights for novel microbes adapted to high CO concentrations.</title>
        <authorList>
            <person name="Probst A.J."/>
            <person name="Castelle C.J."/>
            <person name="Singh A."/>
            <person name="Brown C.T."/>
            <person name="Anantharaman K."/>
            <person name="Sharon I."/>
            <person name="Hug L.A."/>
            <person name="Burstein D."/>
            <person name="Emerson J.B."/>
            <person name="Thomas B.C."/>
            <person name="Banfield J.F."/>
        </authorList>
    </citation>
    <scope>NUCLEOTIDE SEQUENCE [LARGE SCALE GENOMIC DNA]</scope>
    <source>
        <strain evidence="1">CG1_02_38_46</strain>
    </source>
</reference>
<dbReference type="Gene3D" id="3.30.460.40">
    <property type="match status" value="1"/>
</dbReference>
<gene>
    <name evidence="1" type="ORF">AUJ66_07285</name>
</gene>
<dbReference type="EMBL" id="MNUO01000110">
    <property type="protein sequence ID" value="OIN96148.1"/>
    <property type="molecule type" value="Genomic_DNA"/>
</dbReference>
<proteinExistence type="predicted"/>
<organism evidence="1 2">
    <name type="scientific">Candidatus Desantisbacteria bacterium CG1_02_38_46</name>
    <dbReference type="NCBI Taxonomy" id="1817893"/>
    <lineage>
        <taxon>Bacteria</taxon>
        <taxon>Candidatus Desantisiibacteriota</taxon>
    </lineage>
</organism>
<evidence type="ECO:0000313" key="1">
    <source>
        <dbReference type="EMBL" id="OIN96148.1"/>
    </source>
</evidence>
<dbReference type="AlphaFoldDB" id="A0A1J4SBV8"/>
<dbReference type="STRING" id="1817893.AUJ66_07285"/>
<sequence>MENKKMNEKGKLLIRELQKKYTKAEKIIAASDKKYFNFLSVSDKIRLANQIAGMCFELARHSGRESIKKLPGNDKMDEEKAEEEFATGTPLIVLCAVGALMNEAKIDYMIIGGVATAAWGMPRPTYDVDIMMTFPRKKITQLLLLAAKHGFLYQEEEIERLLKSDMIRLRYKIPEKDFSIPIDCIFASVEYQQQALQRKQKKKIDQHWIWFASPEDVAILKLISFRGRDQLDIESVLIQQGEKFDLNYVKKWAKKFGLGKNLKLILKKLSESKMACG</sequence>
<name>A0A1J4SBV8_9BACT</name>
<dbReference type="SUPFAM" id="SSF81301">
    <property type="entry name" value="Nucleotidyltransferase"/>
    <property type="match status" value="1"/>
</dbReference>
<protein>
    <submittedName>
        <fullName evidence="1">Uncharacterized protein</fullName>
    </submittedName>
</protein>
<dbReference type="InterPro" id="IPR043519">
    <property type="entry name" value="NT_sf"/>
</dbReference>
<comment type="caution">
    <text evidence="1">The sequence shown here is derived from an EMBL/GenBank/DDBJ whole genome shotgun (WGS) entry which is preliminary data.</text>
</comment>
<dbReference type="Proteomes" id="UP000182278">
    <property type="component" value="Unassembled WGS sequence"/>
</dbReference>
<evidence type="ECO:0000313" key="2">
    <source>
        <dbReference type="Proteomes" id="UP000182278"/>
    </source>
</evidence>